<evidence type="ECO:0000313" key="3">
    <source>
        <dbReference type="EMBL" id="RRQ49845.1"/>
    </source>
</evidence>
<dbReference type="Proteomes" id="UP000286990">
    <property type="component" value="Unassembled WGS sequence"/>
</dbReference>
<keyword evidence="2" id="KW-1133">Transmembrane helix</keyword>
<keyword evidence="4" id="KW-1185">Reference proteome</keyword>
<keyword evidence="2" id="KW-0472">Membrane</keyword>
<evidence type="ECO:0000256" key="2">
    <source>
        <dbReference type="SAM" id="Phobius"/>
    </source>
</evidence>
<sequence>MKYLIIFIVLASFGCIIYGFNLEDSQEAIAHKFIGGGTAGLFLVAMPLFLIKESRGKKMNDYMLTEENIRRMQGKSTKNTENQRFPKDKKE</sequence>
<dbReference type="RefSeq" id="WP_125221663.1">
    <property type="nucleotide sequence ID" value="NZ_QUSX01000001.1"/>
</dbReference>
<dbReference type="EMBL" id="QUSX01000001">
    <property type="protein sequence ID" value="RRQ49845.1"/>
    <property type="molecule type" value="Genomic_DNA"/>
</dbReference>
<dbReference type="OrthoDB" id="1145018at2"/>
<feature type="region of interest" description="Disordered" evidence="1">
    <location>
        <begin position="70"/>
        <end position="91"/>
    </location>
</feature>
<keyword evidence="2" id="KW-0812">Transmembrane</keyword>
<evidence type="ECO:0000313" key="4">
    <source>
        <dbReference type="Proteomes" id="UP000286990"/>
    </source>
</evidence>
<evidence type="ECO:0000256" key="1">
    <source>
        <dbReference type="SAM" id="MobiDB-lite"/>
    </source>
</evidence>
<feature type="compositionally biased region" description="Polar residues" evidence="1">
    <location>
        <begin position="74"/>
        <end position="83"/>
    </location>
</feature>
<evidence type="ECO:0008006" key="5">
    <source>
        <dbReference type="Google" id="ProtNLM"/>
    </source>
</evidence>
<dbReference type="AlphaFoldDB" id="A0A3R8S1D0"/>
<feature type="transmembrane region" description="Helical" evidence="2">
    <location>
        <begin position="29"/>
        <end position="51"/>
    </location>
</feature>
<proteinExistence type="predicted"/>
<reference evidence="4" key="1">
    <citation type="submission" date="2018-12" db="EMBL/GenBank/DDBJ databases">
        <title>Maribacter lutimaris sp. nov., isolated from marine sediment.</title>
        <authorList>
            <person name="Kim K.K."/>
        </authorList>
    </citation>
    <scope>NUCLEOTIDE SEQUENCE [LARGE SCALE GENOMIC DNA]</scope>
    <source>
        <strain evidence="4">PoM-212</strain>
    </source>
</reference>
<comment type="caution">
    <text evidence="3">The sequence shown here is derived from an EMBL/GenBank/DDBJ whole genome shotgun (WGS) entry which is preliminary data.</text>
</comment>
<gene>
    <name evidence="3" type="ORF">DZC72_04465</name>
</gene>
<accession>A0A3R8S1D0</accession>
<dbReference type="PROSITE" id="PS51257">
    <property type="entry name" value="PROKAR_LIPOPROTEIN"/>
    <property type="match status" value="1"/>
</dbReference>
<protein>
    <recommendedName>
        <fullName evidence="5">Lipoprotein</fullName>
    </recommendedName>
</protein>
<organism evidence="3 4">
    <name type="scientific">Maribacter algicola</name>
    <dbReference type="NCBI Taxonomy" id="2498892"/>
    <lineage>
        <taxon>Bacteria</taxon>
        <taxon>Pseudomonadati</taxon>
        <taxon>Bacteroidota</taxon>
        <taxon>Flavobacteriia</taxon>
        <taxon>Flavobacteriales</taxon>
        <taxon>Flavobacteriaceae</taxon>
        <taxon>Maribacter</taxon>
    </lineage>
</organism>
<name>A0A3R8S1D0_9FLAO</name>